<dbReference type="SUPFAM" id="SSF55729">
    <property type="entry name" value="Acyl-CoA N-acyltransferases (Nat)"/>
    <property type="match status" value="1"/>
</dbReference>
<dbReference type="Proteomes" id="UP000008366">
    <property type="component" value="Unassembled WGS sequence"/>
</dbReference>
<sequence length="314" mass="33751">MSADRGAPPTLARHGERVRIHVPSQADVPPYRRAVLASQERLRPWNPVNPGDLAYHLRMQSEVHRTFLIRALESTGNHDIVGKVNVTNIVRGRALAATLGYDSYDPYAGTGLFTEGLRLVVDLAFDAPPWGMGLHRIEASTQPGNTRSAGVLRALGFLPRGDWPGFLWLGDATGRDAWRDHITYGVMREQWPAPPYAARVPARPALLLLVPTAQQVQVPRPLALARAAAVELGVSVVRDDEESDPSGSQLQRCLGDAVSGVVVLSAREPQRLLDRVFDAGFSSPVVAALASIAGAADIVRLALQARAGAGVSDP</sequence>
<dbReference type="STRING" id="1184609.KILIM_007_00320"/>
<evidence type="ECO:0000256" key="2">
    <source>
        <dbReference type="ARBA" id="ARBA00023315"/>
    </source>
</evidence>
<dbReference type="InterPro" id="IPR000182">
    <property type="entry name" value="GNAT_dom"/>
</dbReference>
<dbReference type="RefSeq" id="WP_006591127.1">
    <property type="nucleotide sequence ID" value="NZ_BAHD01000007.1"/>
</dbReference>
<dbReference type="GO" id="GO:0005737">
    <property type="term" value="C:cytoplasm"/>
    <property type="evidence" value="ECO:0007669"/>
    <property type="project" value="TreeGrafter"/>
</dbReference>
<dbReference type="Pfam" id="PF13302">
    <property type="entry name" value="Acetyltransf_3"/>
    <property type="match status" value="1"/>
</dbReference>
<evidence type="ECO:0000256" key="1">
    <source>
        <dbReference type="ARBA" id="ARBA00022679"/>
    </source>
</evidence>
<dbReference type="PANTHER" id="PTHR43792:SF8">
    <property type="entry name" value="[RIBOSOMAL PROTEIN US5]-ALANINE N-ACETYLTRANSFERASE"/>
    <property type="match status" value="1"/>
</dbReference>
<dbReference type="Gene3D" id="3.40.630.30">
    <property type="match status" value="1"/>
</dbReference>
<comment type="caution">
    <text evidence="5">The sequence shown here is derived from an EMBL/GenBank/DDBJ whole genome shotgun (WGS) entry which is preliminary data.</text>
</comment>
<dbReference type="InterPro" id="IPR016181">
    <property type="entry name" value="Acyl_CoA_acyltransferase"/>
</dbReference>
<dbReference type="AlphaFoldDB" id="K6X6Z1"/>
<feature type="domain" description="N-acetyltransferase" evidence="4">
    <location>
        <begin position="17"/>
        <end position="157"/>
    </location>
</feature>
<dbReference type="PANTHER" id="PTHR43792">
    <property type="entry name" value="GNAT FAMILY, PUTATIVE (AFU_ORTHOLOGUE AFUA_3G00765)-RELATED-RELATED"/>
    <property type="match status" value="1"/>
</dbReference>
<evidence type="ECO:0000256" key="3">
    <source>
        <dbReference type="ARBA" id="ARBA00038502"/>
    </source>
</evidence>
<name>K6X6Z1_9MICO</name>
<dbReference type="EMBL" id="BAHD01000007">
    <property type="protein sequence ID" value="GAB94594.1"/>
    <property type="molecule type" value="Genomic_DNA"/>
</dbReference>
<dbReference type="InterPro" id="IPR051531">
    <property type="entry name" value="N-acetyltransferase"/>
</dbReference>
<protein>
    <recommendedName>
        <fullName evidence="4">N-acetyltransferase domain-containing protein</fullName>
    </recommendedName>
</protein>
<accession>K6X6Z1</accession>
<dbReference type="GO" id="GO:0008999">
    <property type="term" value="F:protein-N-terminal-alanine acetyltransferase activity"/>
    <property type="evidence" value="ECO:0007669"/>
    <property type="project" value="TreeGrafter"/>
</dbReference>
<evidence type="ECO:0000259" key="4">
    <source>
        <dbReference type="Pfam" id="PF13302"/>
    </source>
</evidence>
<organism evidence="5 6">
    <name type="scientific">Kineosphaera limosa NBRC 100340</name>
    <dbReference type="NCBI Taxonomy" id="1184609"/>
    <lineage>
        <taxon>Bacteria</taxon>
        <taxon>Bacillati</taxon>
        <taxon>Actinomycetota</taxon>
        <taxon>Actinomycetes</taxon>
        <taxon>Micrococcales</taxon>
        <taxon>Dermatophilaceae</taxon>
        <taxon>Kineosphaera</taxon>
    </lineage>
</organism>
<dbReference type="eggNOG" id="COG1670">
    <property type="taxonomic scope" value="Bacteria"/>
</dbReference>
<evidence type="ECO:0000313" key="5">
    <source>
        <dbReference type="EMBL" id="GAB94594.1"/>
    </source>
</evidence>
<reference evidence="5 6" key="1">
    <citation type="submission" date="2012-08" db="EMBL/GenBank/DDBJ databases">
        <title>Whole genome shotgun sequence of Kineosphaera limosa NBRC 100340.</title>
        <authorList>
            <person name="Yoshida I."/>
            <person name="Isaki S."/>
            <person name="Hosoyama A."/>
            <person name="Tsuchikane K."/>
            <person name="Katsumata H."/>
            <person name="Ando Y."/>
            <person name="Ohji S."/>
            <person name="Hamada M."/>
            <person name="Tamura T."/>
            <person name="Yamazoe A."/>
            <person name="Yamazaki S."/>
            <person name="Fujita N."/>
        </authorList>
    </citation>
    <scope>NUCLEOTIDE SEQUENCE [LARGE SCALE GENOMIC DNA]</scope>
    <source>
        <strain evidence="5 6">NBRC 100340</strain>
    </source>
</reference>
<keyword evidence="6" id="KW-1185">Reference proteome</keyword>
<comment type="similarity">
    <text evidence="3">Belongs to the acetyltransferase family. RimJ subfamily.</text>
</comment>
<keyword evidence="1" id="KW-0808">Transferase</keyword>
<gene>
    <name evidence="5" type="ORF">KILIM_007_00320</name>
</gene>
<proteinExistence type="inferred from homology"/>
<evidence type="ECO:0000313" key="6">
    <source>
        <dbReference type="Proteomes" id="UP000008366"/>
    </source>
</evidence>
<keyword evidence="2" id="KW-0012">Acyltransferase</keyword>